<keyword evidence="3" id="KW-1185">Reference proteome</keyword>
<feature type="compositionally biased region" description="Basic residues" evidence="1">
    <location>
        <begin position="1048"/>
        <end position="1058"/>
    </location>
</feature>
<name>A0A9N9VID8_9HYPO</name>
<dbReference type="InterPro" id="IPR036551">
    <property type="entry name" value="Flavin_trans-like"/>
</dbReference>
<dbReference type="EMBL" id="CABFNQ020000694">
    <property type="protein sequence ID" value="CAH0023914.1"/>
    <property type="molecule type" value="Genomic_DNA"/>
</dbReference>
<feature type="compositionally biased region" description="Basic and acidic residues" evidence="1">
    <location>
        <begin position="666"/>
        <end position="685"/>
    </location>
</feature>
<dbReference type="AlphaFoldDB" id="A0A9N9VID8"/>
<protein>
    <submittedName>
        <fullName evidence="2">Uncharacterized protein</fullName>
    </submittedName>
</protein>
<dbReference type="SUPFAM" id="SSF52507">
    <property type="entry name" value="Homo-oligomeric flavin-containing Cys decarboxylases, HFCD"/>
    <property type="match status" value="1"/>
</dbReference>
<feature type="compositionally biased region" description="Basic residues" evidence="1">
    <location>
        <begin position="997"/>
        <end position="1007"/>
    </location>
</feature>
<feature type="compositionally biased region" description="Low complexity" evidence="1">
    <location>
        <begin position="1008"/>
        <end position="1038"/>
    </location>
</feature>
<feature type="region of interest" description="Disordered" evidence="1">
    <location>
        <begin position="603"/>
        <end position="842"/>
    </location>
</feature>
<dbReference type="OrthoDB" id="4850289at2759"/>
<accession>A0A9N9VID8</accession>
<feature type="compositionally biased region" description="Polar residues" evidence="1">
    <location>
        <begin position="647"/>
        <end position="656"/>
    </location>
</feature>
<comment type="caution">
    <text evidence="2">The sequence shown here is derived from an EMBL/GenBank/DDBJ whole genome shotgun (WGS) entry which is preliminary data.</text>
</comment>
<feature type="compositionally biased region" description="Low complexity" evidence="1">
    <location>
        <begin position="622"/>
        <end position="637"/>
    </location>
</feature>
<evidence type="ECO:0000256" key="1">
    <source>
        <dbReference type="SAM" id="MobiDB-lite"/>
    </source>
</evidence>
<organism evidence="2 3">
    <name type="scientific">Clonostachys rhizophaga</name>
    <dbReference type="NCBI Taxonomy" id="160324"/>
    <lineage>
        <taxon>Eukaryota</taxon>
        <taxon>Fungi</taxon>
        <taxon>Dikarya</taxon>
        <taxon>Ascomycota</taxon>
        <taxon>Pezizomycotina</taxon>
        <taxon>Sordariomycetes</taxon>
        <taxon>Hypocreomycetidae</taxon>
        <taxon>Hypocreales</taxon>
        <taxon>Bionectriaceae</taxon>
        <taxon>Clonostachys</taxon>
    </lineage>
</organism>
<reference evidence="2" key="1">
    <citation type="submission" date="2021-10" db="EMBL/GenBank/DDBJ databases">
        <authorList>
            <person name="Piombo E."/>
        </authorList>
    </citation>
    <scope>NUCLEOTIDE SEQUENCE</scope>
</reference>
<proteinExistence type="predicted"/>
<feature type="compositionally biased region" description="Acidic residues" evidence="1">
    <location>
        <begin position="978"/>
        <end position="987"/>
    </location>
</feature>
<sequence>MNSEQSALGESHTPPRGGDVAVPHILYGFQGCVPFYTSLSGDFLNAVRRLLSVKKGGRLPFDLIRFNRNGEVETTVSQVVRPETEDVPGDAEIPGEAETYIDEHIKSHGDCECRFFVKLQRDEQPSTFEPGPENSSVVKISTADGHARGATCYLTEDNSPDSRILRERNMEDFHVYMRTALEVLHQNPGTDINLDRCAITISTQLQHPFEGMGIAPCTAEDLSRLAQGSQSNILFTATHVRDGNVLFVPGYYPDQMDTTPISLIDLVGSMRQRLRRVFGDSEAGMIESIQYFTVDQFLNPGQIADGEVRDQRIPMDSEDEEPTQLLRDIVDSGRNHVIVLLPVWKKVTPEQSETGNDLVAGVRLPEIFTTVSEMWQWAKSIFPDAFEKSPSNMYLWIEPSSDDKDGSQGPIRGSYYVGTHTTDVEWFKIRARVATRLARVWLVNESQADWLGPKISKQTWGPRYGSIIPILASRNGRRLGNSVSPENRARGVQCGTCMSTLKCINCNRNSEEAEEEAEGDVGPLLSTDIDFYTTREQHSLVETLKKARPVVFHGGVPCPRQEECHDQTLYNSLRVLVDHILDGHTNGVLPPISNILQAVPSITQNLPDPSPAPVEKNQELAPPVAQPSSPQSQLQQNQPPPQHSSPRVESNPNPTAQAPRAYGLYSRDRTEQVGEQAEQRTRYGDPRLTAVQEQLQEQPQSQITDDDREAALVLAAMSEAQPLARTAAEERQPTPPSEEEIQSEGQGDSPEDAAGPSEPTTLTDPPFTPDPGDKCSMCLRSLPNPHKKTPKDEPSFESQWKAHVNPERNCRIPNKRGSHENLPNRSGWIGKRSRGARDAVRDAREDYRNKNKDLFGHKFYPFDGKQPYSSFWKHDPNNDDNSESWNKPWPPAIEKRLREDAAREAEAQTEAPGPSRAAASGRPTAARRRKRQEPSDNAEYRTESESDSDDDIEPDVDDTRQPKRRRVGDSTYRPLSEVEVDEADEVADSAAAPRGNARARGRTRAQARGRAQASRARAAAASGRGARGNRVTSAAAAGPAPPPEGPRRSARQRARARQ</sequence>
<feature type="region of interest" description="Disordered" evidence="1">
    <location>
        <begin position="854"/>
        <end position="1058"/>
    </location>
</feature>
<feature type="compositionally biased region" description="Basic and acidic residues" evidence="1">
    <location>
        <begin position="893"/>
        <end position="906"/>
    </location>
</feature>
<evidence type="ECO:0000313" key="3">
    <source>
        <dbReference type="Proteomes" id="UP000696573"/>
    </source>
</evidence>
<feature type="compositionally biased region" description="Acidic residues" evidence="1">
    <location>
        <begin position="945"/>
        <end position="956"/>
    </location>
</feature>
<feature type="non-terminal residue" evidence="2">
    <location>
        <position position="1058"/>
    </location>
</feature>
<dbReference type="GO" id="GO:0003824">
    <property type="term" value="F:catalytic activity"/>
    <property type="evidence" value="ECO:0007669"/>
    <property type="project" value="InterPro"/>
</dbReference>
<dbReference type="Proteomes" id="UP000696573">
    <property type="component" value="Unassembled WGS sequence"/>
</dbReference>
<evidence type="ECO:0000313" key="2">
    <source>
        <dbReference type="EMBL" id="CAH0023914.1"/>
    </source>
</evidence>
<gene>
    <name evidence="2" type="ORF">CRHIZ90672A_00000327</name>
</gene>
<feature type="compositionally biased region" description="Low complexity" evidence="1">
    <location>
        <begin position="692"/>
        <end position="702"/>
    </location>
</feature>
<feature type="compositionally biased region" description="Basic and acidic residues" evidence="1">
    <location>
        <begin position="932"/>
        <end position="944"/>
    </location>
</feature>